<sequence>MNGIPSGLRAGAAAAGLLLAGPAAAQPVAGPAAAQPVRVRYVAPERFTDAETRFGSGPSLATTLSGMTRILEQLGQARLRPGESLELSVLDIDLAGIDRPGFGAPTGARIVTDATPPRLRLAYVLRRSRKVVRRGEETITDINFLLASNPRFSSGSLYYERALLRDWFAKRFASP</sequence>
<evidence type="ECO:0000313" key="3">
    <source>
        <dbReference type="Proteomes" id="UP001055167"/>
    </source>
</evidence>
<evidence type="ECO:0000313" key="2">
    <source>
        <dbReference type="EMBL" id="GJD51251.1"/>
    </source>
</evidence>
<dbReference type="Proteomes" id="UP001055167">
    <property type="component" value="Unassembled WGS sequence"/>
</dbReference>
<keyword evidence="3" id="KW-1185">Reference proteome</keyword>
<dbReference type="Pfam" id="PF11454">
    <property type="entry name" value="DUF3016"/>
    <property type="match status" value="1"/>
</dbReference>
<protein>
    <recommendedName>
        <fullName evidence="4">DUF3016 domain-containing protein</fullName>
    </recommendedName>
</protein>
<dbReference type="EMBL" id="BPQH01000012">
    <property type="protein sequence ID" value="GJD51251.1"/>
    <property type="molecule type" value="Genomic_DNA"/>
</dbReference>
<organism evidence="2 3">
    <name type="scientific">Methylobacterium crusticola</name>
    <dbReference type="NCBI Taxonomy" id="1697972"/>
    <lineage>
        <taxon>Bacteria</taxon>
        <taxon>Pseudomonadati</taxon>
        <taxon>Pseudomonadota</taxon>
        <taxon>Alphaproteobacteria</taxon>
        <taxon>Hyphomicrobiales</taxon>
        <taxon>Methylobacteriaceae</taxon>
        <taxon>Methylobacterium</taxon>
    </lineage>
</organism>
<feature type="signal peptide" evidence="1">
    <location>
        <begin position="1"/>
        <end position="25"/>
    </location>
</feature>
<evidence type="ECO:0000256" key="1">
    <source>
        <dbReference type="SAM" id="SignalP"/>
    </source>
</evidence>
<dbReference type="InterPro" id="IPR021557">
    <property type="entry name" value="DUF3016"/>
</dbReference>
<reference evidence="2" key="2">
    <citation type="submission" date="2021-08" db="EMBL/GenBank/DDBJ databases">
        <authorList>
            <person name="Tani A."/>
            <person name="Ola A."/>
            <person name="Ogura Y."/>
            <person name="Katsura K."/>
            <person name="Hayashi T."/>
        </authorList>
    </citation>
    <scope>NUCLEOTIDE SEQUENCE</scope>
    <source>
        <strain evidence="2">KCTC 52305</strain>
    </source>
</reference>
<reference evidence="2" key="1">
    <citation type="journal article" date="2021" name="Front. Microbiol.">
        <title>Comprehensive Comparative Genomics and Phenotyping of Methylobacterium Species.</title>
        <authorList>
            <person name="Alessa O."/>
            <person name="Ogura Y."/>
            <person name="Fujitani Y."/>
            <person name="Takami H."/>
            <person name="Hayashi T."/>
            <person name="Sahin N."/>
            <person name="Tani A."/>
        </authorList>
    </citation>
    <scope>NUCLEOTIDE SEQUENCE</scope>
    <source>
        <strain evidence="2">KCTC 52305</strain>
    </source>
</reference>
<keyword evidence="1" id="KW-0732">Signal</keyword>
<accession>A0ABQ4R1T5</accession>
<proteinExistence type="predicted"/>
<comment type="caution">
    <text evidence="2">The sequence shown here is derived from an EMBL/GenBank/DDBJ whole genome shotgun (WGS) entry which is preliminary data.</text>
</comment>
<evidence type="ECO:0008006" key="4">
    <source>
        <dbReference type="Google" id="ProtNLM"/>
    </source>
</evidence>
<feature type="chain" id="PRO_5046855690" description="DUF3016 domain-containing protein" evidence="1">
    <location>
        <begin position="26"/>
        <end position="175"/>
    </location>
</feature>
<gene>
    <name evidence="2" type="ORF">OPKNFCMD_4004</name>
</gene>
<name>A0ABQ4R1T5_9HYPH</name>
<dbReference type="RefSeq" id="WP_128560710.1">
    <property type="nucleotide sequence ID" value="NZ_BPQH01000012.1"/>
</dbReference>